<accession>A0ABQ5DQ95</accession>
<keyword evidence="3" id="KW-1185">Reference proteome</keyword>
<evidence type="ECO:0000313" key="3">
    <source>
        <dbReference type="Proteomes" id="UP001151760"/>
    </source>
</evidence>
<proteinExistence type="predicted"/>
<gene>
    <name evidence="2" type="ORF">Tco_0940291</name>
</gene>
<sequence length="213" mass="23588">MITLNTLNAYLISFPNVVYAKPSDATPIKCSENILWIFGILPHPNTTLEKYDSQAQGEMGLNTLRRVPEDCDPLPEAHIVRSYFQSIGYSCQKVDVEMHKEDLQAASGQSSLGPTGEERVDPQLNRIPQQQGTDEGTKNIFIDLNFSGTFSQDSNKVHLNVLDDKGNLWLKNTPKLPETKTKGVHAEAFSPTGLEELYGEVGCAVLRSGIPKR</sequence>
<name>A0ABQ5DQ95_9ASTR</name>
<feature type="region of interest" description="Disordered" evidence="1">
    <location>
        <begin position="102"/>
        <end position="134"/>
    </location>
</feature>
<comment type="caution">
    <text evidence="2">The sequence shown here is derived from an EMBL/GenBank/DDBJ whole genome shotgun (WGS) entry which is preliminary data.</text>
</comment>
<dbReference type="Proteomes" id="UP001151760">
    <property type="component" value="Unassembled WGS sequence"/>
</dbReference>
<organism evidence="2 3">
    <name type="scientific">Tanacetum coccineum</name>
    <dbReference type="NCBI Taxonomy" id="301880"/>
    <lineage>
        <taxon>Eukaryota</taxon>
        <taxon>Viridiplantae</taxon>
        <taxon>Streptophyta</taxon>
        <taxon>Embryophyta</taxon>
        <taxon>Tracheophyta</taxon>
        <taxon>Spermatophyta</taxon>
        <taxon>Magnoliopsida</taxon>
        <taxon>eudicotyledons</taxon>
        <taxon>Gunneridae</taxon>
        <taxon>Pentapetalae</taxon>
        <taxon>asterids</taxon>
        <taxon>campanulids</taxon>
        <taxon>Asterales</taxon>
        <taxon>Asteraceae</taxon>
        <taxon>Asteroideae</taxon>
        <taxon>Anthemideae</taxon>
        <taxon>Anthemidinae</taxon>
        <taxon>Tanacetum</taxon>
    </lineage>
</organism>
<evidence type="ECO:0000313" key="2">
    <source>
        <dbReference type="EMBL" id="GJT40426.1"/>
    </source>
</evidence>
<protein>
    <submittedName>
        <fullName evidence="2">Uncharacterized protein</fullName>
    </submittedName>
</protein>
<reference evidence="2" key="1">
    <citation type="journal article" date="2022" name="Int. J. Mol. Sci.">
        <title>Draft Genome of Tanacetum Coccineum: Genomic Comparison of Closely Related Tanacetum-Family Plants.</title>
        <authorList>
            <person name="Yamashiro T."/>
            <person name="Shiraishi A."/>
            <person name="Nakayama K."/>
            <person name="Satake H."/>
        </authorList>
    </citation>
    <scope>NUCLEOTIDE SEQUENCE</scope>
</reference>
<evidence type="ECO:0000256" key="1">
    <source>
        <dbReference type="SAM" id="MobiDB-lite"/>
    </source>
</evidence>
<reference evidence="2" key="2">
    <citation type="submission" date="2022-01" db="EMBL/GenBank/DDBJ databases">
        <authorList>
            <person name="Yamashiro T."/>
            <person name="Shiraishi A."/>
            <person name="Satake H."/>
            <person name="Nakayama K."/>
        </authorList>
    </citation>
    <scope>NUCLEOTIDE SEQUENCE</scope>
</reference>
<dbReference type="EMBL" id="BQNB010015471">
    <property type="protein sequence ID" value="GJT40426.1"/>
    <property type="molecule type" value="Genomic_DNA"/>
</dbReference>